<reference evidence="5 6" key="1">
    <citation type="submission" date="2018-08" db="EMBL/GenBank/DDBJ databases">
        <title>A genome reference for cultivated species of the human gut microbiota.</title>
        <authorList>
            <person name="Zou Y."/>
            <person name="Xue W."/>
            <person name="Luo G."/>
        </authorList>
    </citation>
    <scope>NUCLEOTIDE SEQUENCE [LARGE SCALE GENOMIC DNA]</scope>
    <source>
        <strain evidence="3 6">AF12-50</strain>
        <strain evidence="4 5">AF38-11</strain>
    </source>
</reference>
<dbReference type="PROSITE" id="PS51257">
    <property type="entry name" value="PROKAR_LIPOPROTEIN"/>
    <property type="match status" value="1"/>
</dbReference>
<dbReference type="InterPro" id="IPR019282">
    <property type="entry name" value="Glycoamylase-like_cons_dom"/>
</dbReference>
<dbReference type="InterPro" id="IPR016883">
    <property type="entry name" value="UCP028431"/>
</dbReference>
<feature type="signal peptide" evidence="1">
    <location>
        <begin position="1"/>
        <end position="21"/>
    </location>
</feature>
<dbReference type="EMBL" id="QROP01000017">
    <property type="protein sequence ID" value="RHL37997.1"/>
    <property type="molecule type" value="Genomic_DNA"/>
</dbReference>
<proteinExistence type="predicted"/>
<evidence type="ECO:0000259" key="2">
    <source>
        <dbReference type="Pfam" id="PF10091"/>
    </source>
</evidence>
<evidence type="ECO:0000256" key="1">
    <source>
        <dbReference type="SAM" id="SignalP"/>
    </source>
</evidence>
<comment type="caution">
    <text evidence="4">The sequence shown here is derived from an EMBL/GenBank/DDBJ whole genome shotgun (WGS) entry which is preliminary data.</text>
</comment>
<evidence type="ECO:0000313" key="3">
    <source>
        <dbReference type="EMBL" id="RGW42911.1"/>
    </source>
</evidence>
<dbReference type="AlphaFoldDB" id="A0AA93BMV6"/>
<gene>
    <name evidence="4" type="ORF">DW026_08045</name>
    <name evidence="3" type="ORF">DWV76_07555</name>
</gene>
<feature type="domain" description="Glycoamylase-like" evidence="2">
    <location>
        <begin position="225"/>
        <end position="443"/>
    </location>
</feature>
<dbReference type="RefSeq" id="WP_118064729.1">
    <property type="nucleotide sequence ID" value="NZ_QROP01000017.1"/>
</dbReference>
<dbReference type="EMBL" id="QSAG01000011">
    <property type="protein sequence ID" value="RGW42911.1"/>
    <property type="molecule type" value="Genomic_DNA"/>
</dbReference>
<evidence type="ECO:0000313" key="6">
    <source>
        <dbReference type="Proteomes" id="UP000283785"/>
    </source>
</evidence>
<dbReference type="PIRSF" id="PIRSF028431">
    <property type="entry name" value="UCP028431"/>
    <property type="match status" value="1"/>
</dbReference>
<dbReference type="Proteomes" id="UP000283785">
    <property type="component" value="Unassembled WGS sequence"/>
</dbReference>
<dbReference type="Proteomes" id="UP000283672">
    <property type="component" value="Unassembled WGS sequence"/>
</dbReference>
<evidence type="ECO:0000313" key="5">
    <source>
        <dbReference type="Proteomes" id="UP000283672"/>
    </source>
</evidence>
<accession>A0AA93BMV6</accession>
<evidence type="ECO:0000313" key="4">
    <source>
        <dbReference type="EMBL" id="RHL37997.1"/>
    </source>
</evidence>
<dbReference type="Pfam" id="PF10091">
    <property type="entry name" value="Glycoamylase"/>
    <property type="match status" value="1"/>
</dbReference>
<dbReference type="Gene3D" id="1.50.10.140">
    <property type="match status" value="1"/>
</dbReference>
<sequence>MKINKTLISLFMLTLSWTSCGASGENIPTATLPPSVKQDRPTSFANDNEMLDYIQKVHLNYMWDGAESNSGLAPERIHLDGIYPQNDKDVVTTGGSGFGIAGLLVGIDRGFIDRQEGVKRFRKIVNFLENADRFHGVWPHWINGKTGRIVPFGRKDDGGDLVESSFLMTSLLCARQYFKDGNVEEKQVAASIDKLWKEMEFDWYRRGGQDVLYWHWSPNYGWEMNFPLEGYNECLITYILGAASPTHSISADCYHKGWARSGGIKSTAKPFGYALELKHNGAEQMGGPLFWAQYSYIGLDPRNLSDQYANYWNVVQNHALSDYEYCVRNPKGYKGYGKKCWGLTASYSVDGYSAHAPNNDLGVITPTAALSSFPYTPEQSMNALKYFYAKGAWIWGKYGFYDAFSETKKWTVPRYLAIDQLTIAPMIENYRSGLLWKLFMSCPEVQEGLTKLGFTYK</sequence>
<keyword evidence="1" id="KW-0732">Signal</keyword>
<name>A0AA93BMV6_9BACT</name>
<protein>
    <submittedName>
        <fullName evidence="4">Beta-glucosidase</fullName>
    </submittedName>
</protein>
<organism evidence="4 5">
    <name type="scientific">Segatella copri</name>
    <dbReference type="NCBI Taxonomy" id="165179"/>
    <lineage>
        <taxon>Bacteria</taxon>
        <taxon>Pseudomonadati</taxon>
        <taxon>Bacteroidota</taxon>
        <taxon>Bacteroidia</taxon>
        <taxon>Bacteroidales</taxon>
        <taxon>Prevotellaceae</taxon>
        <taxon>Segatella</taxon>
    </lineage>
</organism>
<feature type="chain" id="PRO_5041630944" evidence="1">
    <location>
        <begin position="22"/>
        <end position="457"/>
    </location>
</feature>